<evidence type="ECO:0000256" key="12">
    <source>
        <dbReference type="ARBA" id="ARBA00057934"/>
    </source>
</evidence>
<evidence type="ECO:0000256" key="11">
    <source>
        <dbReference type="ARBA" id="ARBA00051100"/>
    </source>
</evidence>
<dbReference type="PANTHER" id="PTHR12001">
    <property type="entry name" value="GERANYLGERANYL PYROPHOSPHATE SYNTHASE"/>
    <property type="match status" value="1"/>
</dbReference>
<comment type="subunit">
    <text evidence="13">Heterotetramer composed of 2 PDSS1/DPS1 and 2 PDSS2/DLP1 subunits.</text>
</comment>
<evidence type="ECO:0000256" key="19">
    <source>
        <dbReference type="ARBA" id="ARBA00084036"/>
    </source>
</evidence>
<keyword evidence="8" id="KW-0496">Mitochondrion</keyword>
<comment type="subcellular location">
    <subcellularLocation>
        <location evidence="2">Mitochondrion</location>
    </subcellularLocation>
</comment>
<dbReference type="EMBL" id="CAJHNH020005223">
    <property type="protein sequence ID" value="CAG5132281.1"/>
    <property type="molecule type" value="Genomic_DNA"/>
</dbReference>
<evidence type="ECO:0000256" key="7">
    <source>
        <dbReference type="ARBA" id="ARBA00023098"/>
    </source>
</evidence>
<keyword evidence="4 20" id="KW-0808">Transferase</keyword>
<dbReference type="InterPro" id="IPR033749">
    <property type="entry name" value="Polyprenyl_synt_CS"/>
</dbReference>
<keyword evidence="22" id="KW-1185">Reference proteome</keyword>
<evidence type="ECO:0000256" key="9">
    <source>
        <dbReference type="ARBA" id="ARBA00023229"/>
    </source>
</evidence>
<evidence type="ECO:0000256" key="15">
    <source>
        <dbReference type="ARBA" id="ARBA00073240"/>
    </source>
</evidence>
<keyword evidence="7" id="KW-0443">Lipid metabolism</keyword>
<comment type="catalytic activity">
    <reaction evidence="10">
        <text>6 isopentenyl diphosphate + (2E,6E)-farnesyl diphosphate = all-trans-nonaprenyl diphosphate + 6 diphosphate</text>
        <dbReference type="Rhea" id="RHEA:55364"/>
        <dbReference type="ChEBI" id="CHEBI:33019"/>
        <dbReference type="ChEBI" id="CHEBI:58391"/>
        <dbReference type="ChEBI" id="CHEBI:128769"/>
        <dbReference type="ChEBI" id="CHEBI:175763"/>
    </reaction>
    <physiologicalReaction direction="left-to-right" evidence="10">
        <dbReference type="Rhea" id="RHEA:55365"/>
    </physiologicalReaction>
</comment>
<evidence type="ECO:0000313" key="22">
    <source>
        <dbReference type="Proteomes" id="UP000678393"/>
    </source>
</evidence>
<dbReference type="InterPro" id="IPR008949">
    <property type="entry name" value="Isoprenoid_synthase_dom_sf"/>
</dbReference>
<dbReference type="Pfam" id="PF00348">
    <property type="entry name" value="polyprenyl_synt"/>
    <property type="match status" value="1"/>
</dbReference>
<dbReference type="CDD" id="cd00685">
    <property type="entry name" value="Trans_IPPS_HT"/>
    <property type="match status" value="1"/>
</dbReference>
<dbReference type="GO" id="GO:0008299">
    <property type="term" value="P:isoprenoid biosynthetic process"/>
    <property type="evidence" value="ECO:0007669"/>
    <property type="project" value="UniProtKB-KW"/>
</dbReference>
<dbReference type="InterPro" id="IPR000092">
    <property type="entry name" value="Polyprenyl_synt"/>
</dbReference>
<evidence type="ECO:0000256" key="1">
    <source>
        <dbReference type="ARBA" id="ARBA00001946"/>
    </source>
</evidence>
<evidence type="ECO:0000256" key="16">
    <source>
        <dbReference type="ARBA" id="ARBA00080324"/>
    </source>
</evidence>
<comment type="function">
    <text evidence="12">Heterotetrameric enzyme that catalyzes the condensation of farnesyl diphosphate (FPP), which acts as a primer, and isopentenyl diphosphate (IPP) to produce prenyl diphosphates of varying chain lengths and participates in the determination of the side chain of ubiquinone. Supplies nona and decaprenyl diphosphate, the precursors for the side chain of the isoprenoid quinones ubiquinone-9 (Q9)and ubiquinone-10 (Q10) respectively. The enzyme adds isopentenyl diphosphate molecules sequentially to farnesyl diphosphate with trans stereochemistry.</text>
</comment>
<evidence type="ECO:0000256" key="14">
    <source>
        <dbReference type="ARBA" id="ARBA00066510"/>
    </source>
</evidence>
<evidence type="ECO:0000256" key="6">
    <source>
        <dbReference type="ARBA" id="ARBA00022842"/>
    </source>
</evidence>
<accession>A0A8S4A1C9</accession>
<dbReference type="Proteomes" id="UP000678393">
    <property type="component" value="Unassembled WGS sequence"/>
</dbReference>
<comment type="similarity">
    <text evidence="3 20">Belongs to the FPP/GGPP synthase family.</text>
</comment>
<dbReference type="OrthoDB" id="9927103at2759"/>
<dbReference type="EC" id="2.5.1.91" evidence="14"/>
<proteinExistence type="inferred from homology"/>
<comment type="cofactor">
    <cofactor evidence="1">
        <name>Mg(2+)</name>
        <dbReference type="ChEBI" id="CHEBI:18420"/>
    </cofactor>
</comment>
<evidence type="ECO:0000256" key="5">
    <source>
        <dbReference type="ARBA" id="ARBA00022723"/>
    </source>
</evidence>
<dbReference type="Gene3D" id="1.10.600.10">
    <property type="entry name" value="Farnesyl Diphosphate Synthase"/>
    <property type="match status" value="1"/>
</dbReference>
<protein>
    <recommendedName>
        <fullName evidence="15">All trans-polyprenyl-diphosphate synthase PDSS1</fullName>
        <ecNumber evidence="14">2.5.1.91</ecNumber>
    </recommendedName>
    <alternativeName>
        <fullName evidence="18">All-trans-decaprenyl-diphosphate synthase subunit 1</fullName>
    </alternativeName>
    <alternativeName>
        <fullName evidence="16">Decaprenyl-diphosphate synthase subunit 1</fullName>
    </alternativeName>
    <alternativeName>
        <fullName evidence="17">Solanesyl-diphosphate synthase subunit 1</fullName>
    </alternativeName>
    <alternativeName>
        <fullName evidence="19">Trans-prenyltransferase 1</fullName>
    </alternativeName>
</protein>
<evidence type="ECO:0000256" key="20">
    <source>
        <dbReference type="RuleBase" id="RU004466"/>
    </source>
</evidence>
<evidence type="ECO:0000256" key="8">
    <source>
        <dbReference type="ARBA" id="ARBA00023128"/>
    </source>
</evidence>
<organism evidence="21 22">
    <name type="scientific">Candidula unifasciata</name>
    <dbReference type="NCBI Taxonomy" id="100452"/>
    <lineage>
        <taxon>Eukaryota</taxon>
        <taxon>Metazoa</taxon>
        <taxon>Spiralia</taxon>
        <taxon>Lophotrochozoa</taxon>
        <taxon>Mollusca</taxon>
        <taxon>Gastropoda</taxon>
        <taxon>Heterobranchia</taxon>
        <taxon>Euthyneura</taxon>
        <taxon>Panpulmonata</taxon>
        <taxon>Eupulmonata</taxon>
        <taxon>Stylommatophora</taxon>
        <taxon>Helicina</taxon>
        <taxon>Helicoidea</taxon>
        <taxon>Geomitridae</taxon>
        <taxon>Candidula</taxon>
    </lineage>
</organism>
<evidence type="ECO:0000256" key="13">
    <source>
        <dbReference type="ARBA" id="ARBA00064334"/>
    </source>
</evidence>
<evidence type="ECO:0000256" key="4">
    <source>
        <dbReference type="ARBA" id="ARBA00022679"/>
    </source>
</evidence>
<evidence type="ECO:0000256" key="10">
    <source>
        <dbReference type="ARBA" id="ARBA00050825"/>
    </source>
</evidence>
<sequence>TDTSLPSTVHTRCYHHHHRPHSDYVGAPTFAHIHDRWHLSSSLSISNFQFFHCHIVSPGRQYSTTQGDSPKLSSISLQPHELVYEEMSTLSSDIRKELSTEEPQLRTMSHYYFDGKGKTFRPLVALLMSKTCNIHNSFGDSVSESQRIIAIVTEMIHTASLVHDDVIDAADTRRGQSSLNKLHGQRLPILVGDFILSRASIALARTRNTQVITLLSAVIEDLVSGEFMQLGSKENENERFSHYLKKTYMKTASLIANTCKSVALLAPCEEEMVERAYQYGRNLGIAFQLIDDLLDFVSCESVMGKPTAADLKLGLATAPVLFAAQEYPELHPMIMRRFSGSGDVERARALVAKSDGVEQTRLLATQHSKEAIKNMQHFATSDTQQALIRLATILLERKH</sequence>
<evidence type="ECO:0000256" key="18">
    <source>
        <dbReference type="ARBA" id="ARBA00083689"/>
    </source>
</evidence>
<evidence type="ECO:0000256" key="3">
    <source>
        <dbReference type="ARBA" id="ARBA00006706"/>
    </source>
</evidence>
<gene>
    <name evidence="21" type="ORF">CUNI_LOCUS17839</name>
</gene>
<dbReference type="GO" id="GO:0032478">
    <property type="term" value="C:heterotetrameric polyprenyl diphosphate synthase complex"/>
    <property type="evidence" value="ECO:0007669"/>
    <property type="project" value="UniProtKB-ARBA"/>
</dbReference>
<keyword evidence="5" id="KW-0479">Metal-binding</keyword>
<evidence type="ECO:0000256" key="17">
    <source>
        <dbReference type="ARBA" id="ARBA00083184"/>
    </source>
</evidence>
<dbReference type="AlphaFoldDB" id="A0A8S4A1C9"/>
<dbReference type="SUPFAM" id="SSF48576">
    <property type="entry name" value="Terpenoid synthases"/>
    <property type="match status" value="1"/>
</dbReference>
<dbReference type="FunFam" id="1.10.600.10:FF:000011">
    <property type="entry name" value="Decaprenyl diphosphate synthase subunit 1"/>
    <property type="match status" value="1"/>
</dbReference>
<dbReference type="PROSITE" id="PS00723">
    <property type="entry name" value="POLYPRENYL_SYNTHASE_1"/>
    <property type="match status" value="1"/>
</dbReference>
<comment type="caution">
    <text evidence="21">The sequence shown here is derived from an EMBL/GenBank/DDBJ whole genome shotgun (WGS) entry which is preliminary data.</text>
</comment>
<dbReference type="SFLD" id="SFLDS00005">
    <property type="entry name" value="Isoprenoid_Synthase_Type_I"/>
    <property type="match status" value="1"/>
</dbReference>
<keyword evidence="9" id="KW-0414">Isoprene biosynthesis</keyword>
<feature type="non-terminal residue" evidence="21">
    <location>
        <position position="399"/>
    </location>
</feature>
<dbReference type="GO" id="GO:0006744">
    <property type="term" value="P:ubiquinone biosynthetic process"/>
    <property type="evidence" value="ECO:0007669"/>
    <property type="project" value="TreeGrafter"/>
</dbReference>
<name>A0A8S4A1C9_9EUPU</name>
<dbReference type="PROSITE" id="PS00444">
    <property type="entry name" value="POLYPRENYL_SYNTHASE_2"/>
    <property type="match status" value="1"/>
</dbReference>
<comment type="catalytic activity">
    <reaction evidence="11">
        <text>7 isopentenyl diphosphate + (2E,6E)-farnesyl diphosphate = all-trans-decaprenyl diphosphate + 7 diphosphate</text>
        <dbReference type="Rhea" id="RHEA:27802"/>
        <dbReference type="ChEBI" id="CHEBI:33019"/>
        <dbReference type="ChEBI" id="CHEBI:60721"/>
        <dbReference type="ChEBI" id="CHEBI:128769"/>
        <dbReference type="ChEBI" id="CHEBI:175763"/>
        <dbReference type="EC" id="2.5.1.91"/>
    </reaction>
    <physiologicalReaction direction="left-to-right" evidence="11">
        <dbReference type="Rhea" id="RHEA:27803"/>
    </physiologicalReaction>
</comment>
<dbReference type="GO" id="GO:0097269">
    <property type="term" value="F:all-trans-decaprenyl-diphosphate synthase activity"/>
    <property type="evidence" value="ECO:0007669"/>
    <property type="project" value="UniProtKB-EC"/>
</dbReference>
<evidence type="ECO:0000256" key="2">
    <source>
        <dbReference type="ARBA" id="ARBA00004173"/>
    </source>
</evidence>
<evidence type="ECO:0000313" key="21">
    <source>
        <dbReference type="EMBL" id="CAG5132281.1"/>
    </source>
</evidence>
<dbReference type="GO" id="GO:0046872">
    <property type="term" value="F:metal ion binding"/>
    <property type="evidence" value="ECO:0007669"/>
    <property type="project" value="UniProtKB-KW"/>
</dbReference>
<dbReference type="PANTHER" id="PTHR12001:SF69">
    <property type="entry name" value="ALL TRANS-POLYPRENYL-DIPHOSPHATE SYNTHASE PDSS1"/>
    <property type="match status" value="1"/>
</dbReference>
<keyword evidence="6" id="KW-0460">Magnesium</keyword>
<reference evidence="21" key="1">
    <citation type="submission" date="2021-04" db="EMBL/GenBank/DDBJ databases">
        <authorList>
            <consortium name="Molecular Ecology Group"/>
        </authorList>
    </citation>
    <scope>NUCLEOTIDE SEQUENCE</scope>
</reference>